<evidence type="ECO:0000256" key="1">
    <source>
        <dbReference type="ARBA" id="ARBA00022729"/>
    </source>
</evidence>
<dbReference type="InterPro" id="IPR001638">
    <property type="entry name" value="Solute-binding_3/MltF_N"/>
</dbReference>
<dbReference type="Pfam" id="PF00497">
    <property type="entry name" value="SBP_bac_3"/>
    <property type="match status" value="1"/>
</dbReference>
<dbReference type="SMART" id="SM00062">
    <property type="entry name" value="PBPb"/>
    <property type="match status" value="1"/>
</dbReference>
<feature type="non-terminal residue" evidence="3">
    <location>
        <position position="1"/>
    </location>
</feature>
<dbReference type="CDD" id="cd13530">
    <property type="entry name" value="PBP2_peptides_like"/>
    <property type="match status" value="1"/>
</dbReference>
<comment type="caution">
    <text evidence="3">The sequence shown here is derived from an EMBL/GenBank/DDBJ whole genome shotgun (WGS) entry which is preliminary data.</text>
</comment>
<dbReference type="PANTHER" id="PTHR35936">
    <property type="entry name" value="MEMBRANE-BOUND LYTIC MUREIN TRANSGLYCOSYLASE F"/>
    <property type="match status" value="1"/>
</dbReference>
<sequence>QDRGELIVGTDAPWPPFELFNTTSDAWEGFDIDLSQMVADELGVTLTVTNIAFDDLIGACKAGTIDMIAAAMMVRHSRAQELAHSVTYIRVNEVIVTKSTSSLTITSLDDLGLGSTKVGCQAGTTQYDALVDISGLTEGVDLLVYPKADTLMLNLENGVIDAAFVDEPVVSVWGEVYMLKTIFTVPAEPMALWSRWEEPELMMIINKVILEAYRDGVMDDLYVKWFG</sequence>
<gene>
    <name evidence="3" type="ORF">LCGC14_1650730</name>
</gene>
<evidence type="ECO:0000313" key="3">
    <source>
        <dbReference type="EMBL" id="KKM19926.1"/>
    </source>
</evidence>
<keyword evidence="1" id="KW-0732">Signal</keyword>
<proteinExistence type="predicted"/>
<dbReference type="PANTHER" id="PTHR35936:SF17">
    <property type="entry name" value="ARGININE-BINDING EXTRACELLULAR PROTEIN ARTP"/>
    <property type="match status" value="1"/>
</dbReference>
<dbReference type="SUPFAM" id="SSF53850">
    <property type="entry name" value="Periplasmic binding protein-like II"/>
    <property type="match status" value="1"/>
</dbReference>
<protein>
    <recommendedName>
        <fullName evidence="2">Solute-binding protein family 3/N-terminal domain-containing protein</fullName>
    </recommendedName>
</protein>
<evidence type="ECO:0000259" key="2">
    <source>
        <dbReference type="SMART" id="SM00062"/>
    </source>
</evidence>
<dbReference type="EMBL" id="LAZR01013877">
    <property type="protein sequence ID" value="KKM19926.1"/>
    <property type="molecule type" value="Genomic_DNA"/>
</dbReference>
<name>A0A0F9HWX0_9ZZZZ</name>
<feature type="domain" description="Solute-binding protein family 3/N-terminal" evidence="2">
    <location>
        <begin position="5"/>
        <end position="227"/>
    </location>
</feature>
<organism evidence="3">
    <name type="scientific">marine sediment metagenome</name>
    <dbReference type="NCBI Taxonomy" id="412755"/>
    <lineage>
        <taxon>unclassified sequences</taxon>
        <taxon>metagenomes</taxon>
        <taxon>ecological metagenomes</taxon>
    </lineage>
</organism>
<dbReference type="AlphaFoldDB" id="A0A0F9HWX0"/>
<reference evidence="3" key="1">
    <citation type="journal article" date="2015" name="Nature">
        <title>Complex archaea that bridge the gap between prokaryotes and eukaryotes.</title>
        <authorList>
            <person name="Spang A."/>
            <person name="Saw J.H."/>
            <person name="Jorgensen S.L."/>
            <person name="Zaremba-Niedzwiedzka K."/>
            <person name="Martijn J."/>
            <person name="Lind A.E."/>
            <person name="van Eijk R."/>
            <person name="Schleper C."/>
            <person name="Guy L."/>
            <person name="Ettema T.J."/>
        </authorList>
    </citation>
    <scope>NUCLEOTIDE SEQUENCE</scope>
</reference>
<accession>A0A0F9HWX0</accession>
<dbReference type="Gene3D" id="3.40.190.10">
    <property type="entry name" value="Periplasmic binding protein-like II"/>
    <property type="match status" value="2"/>
</dbReference>